<dbReference type="Proteomes" id="UP000823928">
    <property type="component" value="Unassembled WGS sequence"/>
</dbReference>
<dbReference type="EMBL" id="DVIU01000154">
    <property type="protein sequence ID" value="HIS36516.1"/>
    <property type="molecule type" value="Genomic_DNA"/>
</dbReference>
<accession>A0A9D1JN12</accession>
<evidence type="ECO:0000313" key="2">
    <source>
        <dbReference type="EMBL" id="HIS36516.1"/>
    </source>
</evidence>
<reference evidence="2" key="1">
    <citation type="submission" date="2020-10" db="EMBL/GenBank/DDBJ databases">
        <authorList>
            <person name="Gilroy R."/>
        </authorList>
    </citation>
    <scope>NUCLEOTIDE SEQUENCE</scope>
    <source>
        <strain evidence="2">6276</strain>
    </source>
</reference>
<evidence type="ECO:0000259" key="1">
    <source>
        <dbReference type="Pfam" id="PF25297"/>
    </source>
</evidence>
<organism evidence="2 3">
    <name type="scientific">Candidatus Scatousia excrementigallinarum</name>
    <dbReference type="NCBI Taxonomy" id="2840935"/>
    <lineage>
        <taxon>Bacteria</taxon>
        <taxon>Candidatus Scatousia</taxon>
    </lineage>
</organism>
<evidence type="ECO:0000313" key="3">
    <source>
        <dbReference type="Proteomes" id="UP000823928"/>
    </source>
</evidence>
<reference evidence="2" key="2">
    <citation type="journal article" date="2021" name="PeerJ">
        <title>Extensive microbial diversity within the chicken gut microbiome revealed by metagenomics and culture.</title>
        <authorList>
            <person name="Gilroy R."/>
            <person name="Ravi A."/>
            <person name="Getino M."/>
            <person name="Pursley I."/>
            <person name="Horton D.L."/>
            <person name="Alikhan N.F."/>
            <person name="Baker D."/>
            <person name="Gharbi K."/>
            <person name="Hall N."/>
            <person name="Watson M."/>
            <person name="Adriaenssens E.M."/>
            <person name="Foster-Nyarko E."/>
            <person name="Jarju S."/>
            <person name="Secka A."/>
            <person name="Antonio M."/>
            <person name="Oren A."/>
            <person name="Chaudhuri R.R."/>
            <person name="La Ragione R."/>
            <person name="Hildebrand F."/>
            <person name="Pallen M.J."/>
        </authorList>
    </citation>
    <scope>NUCLEOTIDE SEQUENCE</scope>
    <source>
        <strain evidence="2">6276</strain>
    </source>
</reference>
<dbReference type="Pfam" id="PF25297">
    <property type="entry name" value="DUF7878"/>
    <property type="match status" value="1"/>
</dbReference>
<feature type="domain" description="DUF7878" evidence="1">
    <location>
        <begin position="12"/>
        <end position="128"/>
    </location>
</feature>
<comment type="caution">
    <text evidence="2">The sequence shown here is derived from an EMBL/GenBank/DDBJ whole genome shotgun (WGS) entry which is preliminary data.</text>
</comment>
<protein>
    <recommendedName>
        <fullName evidence="1">DUF7878 domain-containing protein</fullName>
    </recommendedName>
</protein>
<proteinExistence type="predicted"/>
<dbReference type="AlphaFoldDB" id="A0A9D1JN12"/>
<name>A0A9D1JN12_9BACT</name>
<gene>
    <name evidence="2" type="ORF">IAC10_07790</name>
</gene>
<dbReference type="InterPro" id="IPR057200">
    <property type="entry name" value="DUF7878"/>
</dbReference>
<sequence length="130" mass="15690">MIKINLKGDFRIKQEDLFDYSLEKLLSIDCWMIIKINDKIFYNDWICPLEFFAQYKKWKEVKGLNLKKSFQYVTTDNSENPILSFFWSPAKKSWCIDSCLKKYIDSSAFSDEDLYCFFKQFENEIETHVI</sequence>